<evidence type="ECO:0000256" key="1">
    <source>
        <dbReference type="ARBA" id="ARBA00001974"/>
    </source>
</evidence>
<keyword evidence="8" id="KW-1185">Reference proteome</keyword>
<dbReference type="EC" id="1.6.5.-" evidence="7"/>
<comment type="caution">
    <text evidence="7">The sequence shown here is derived from an EMBL/GenBank/DDBJ whole genome shotgun (WGS) entry which is preliminary data.</text>
</comment>
<evidence type="ECO:0000256" key="3">
    <source>
        <dbReference type="ARBA" id="ARBA00022630"/>
    </source>
</evidence>
<gene>
    <name evidence="7" type="ORF">ACFQGP_12135</name>
</gene>
<accession>A0ABW1RHN9</accession>
<dbReference type="Proteomes" id="UP001596289">
    <property type="component" value="Unassembled WGS sequence"/>
</dbReference>
<dbReference type="Pfam" id="PF07992">
    <property type="entry name" value="Pyr_redox_2"/>
    <property type="match status" value="1"/>
</dbReference>
<organism evidence="7 8">
    <name type="scientific">Loigolactobacillus jiayinensis</name>
    <dbReference type="NCBI Taxonomy" id="2486016"/>
    <lineage>
        <taxon>Bacteria</taxon>
        <taxon>Bacillati</taxon>
        <taxon>Bacillota</taxon>
        <taxon>Bacilli</taxon>
        <taxon>Lactobacillales</taxon>
        <taxon>Lactobacillaceae</taxon>
        <taxon>Loigolactobacillus</taxon>
    </lineage>
</organism>
<dbReference type="GO" id="GO:0016491">
    <property type="term" value="F:oxidoreductase activity"/>
    <property type="evidence" value="ECO:0007669"/>
    <property type="project" value="UniProtKB-KW"/>
</dbReference>
<dbReference type="InterPro" id="IPR036188">
    <property type="entry name" value="FAD/NAD-bd_sf"/>
</dbReference>
<evidence type="ECO:0000256" key="4">
    <source>
        <dbReference type="ARBA" id="ARBA00022827"/>
    </source>
</evidence>
<reference evidence="8" key="1">
    <citation type="journal article" date="2019" name="Int. J. Syst. Evol. Microbiol.">
        <title>The Global Catalogue of Microorganisms (GCM) 10K type strain sequencing project: providing services to taxonomists for standard genome sequencing and annotation.</title>
        <authorList>
            <consortium name="The Broad Institute Genomics Platform"/>
            <consortium name="The Broad Institute Genome Sequencing Center for Infectious Disease"/>
            <person name="Wu L."/>
            <person name="Ma J."/>
        </authorList>
    </citation>
    <scope>NUCLEOTIDE SEQUENCE [LARGE SCALE GENOMIC DNA]</scope>
    <source>
        <strain evidence="8">CCM 8904</strain>
    </source>
</reference>
<comment type="similarity">
    <text evidence="2">Belongs to the NADH dehydrogenase family.</text>
</comment>
<dbReference type="SUPFAM" id="SSF51905">
    <property type="entry name" value="FAD/NAD(P)-binding domain"/>
    <property type="match status" value="2"/>
</dbReference>
<dbReference type="PRINTS" id="PR00368">
    <property type="entry name" value="FADPNR"/>
</dbReference>
<evidence type="ECO:0000256" key="2">
    <source>
        <dbReference type="ARBA" id="ARBA00005272"/>
    </source>
</evidence>
<dbReference type="Gene3D" id="3.50.50.100">
    <property type="match status" value="1"/>
</dbReference>
<dbReference type="PANTHER" id="PTHR42913">
    <property type="entry name" value="APOPTOSIS-INDUCING FACTOR 1"/>
    <property type="match status" value="1"/>
</dbReference>
<keyword evidence="3" id="KW-0285">Flavoprotein</keyword>
<proteinExistence type="inferred from homology"/>
<dbReference type="EMBL" id="JBHSSL010000104">
    <property type="protein sequence ID" value="MFC6171299.1"/>
    <property type="molecule type" value="Genomic_DNA"/>
</dbReference>
<evidence type="ECO:0000259" key="6">
    <source>
        <dbReference type="Pfam" id="PF07992"/>
    </source>
</evidence>
<evidence type="ECO:0000313" key="7">
    <source>
        <dbReference type="EMBL" id="MFC6171299.1"/>
    </source>
</evidence>
<sequence>MAILTNILILGAGYAGLRAAKVLAQQKLDAAITLIDRNRYHYETTSLPEVAAGTRRAQSVILPLPENLPAQVNFIQATVTKIDRASKQVDLADGQQLTYNYLVVALGLESETYGIPGADEFALPIVDVKSALAVKKHLEGRFQNYQASQDPDDLRVIVCGAWFSSFEFMGALVNRLPKLAEHYHVPLDKIEIQCIEAKDMILPMFDDELTDYVKHWLSDHNVTLRTGTPIKEVQANKVITEEQTYTANTLIWTTGVSGSHVIGDSDFESRRNRVMVSDELSLEDDPQVFLLGDVAAVRQPGKPYPFPATGQIAFQMADAAAANIAADLKGAPRQDFVFNDLGTVLALGSKDGVAKIFGDHKLRGYKAAFMKRVIDDRSLLKQVGVKALVKYGRIPL</sequence>
<evidence type="ECO:0000256" key="5">
    <source>
        <dbReference type="ARBA" id="ARBA00023002"/>
    </source>
</evidence>
<dbReference type="InterPro" id="IPR023753">
    <property type="entry name" value="FAD/NAD-binding_dom"/>
</dbReference>
<dbReference type="InterPro" id="IPR051169">
    <property type="entry name" value="NADH-Q_oxidoreductase"/>
</dbReference>
<keyword evidence="4" id="KW-0274">FAD</keyword>
<protein>
    <submittedName>
        <fullName evidence="7">NAD(P)/FAD-dependent oxidoreductase</fullName>
        <ecNumber evidence="7">1.6.5.-</ecNumber>
    </submittedName>
</protein>
<name>A0ABW1RHN9_9LACO</name>
<comment type="cofactor">
    <cofactor evidence="1">
        <name>FAD</name>
        <dbReference type="ChEBI" id="CHEBI:57692"/>
    </cofactor>
</comment>
<dbReference type="RefSeq" id="WP_225418875.1">
    <property type="nucleotide sequence ID" value="NZ_JBHSSL010000104.1"/>
</dbReference>
<keyword evidence="5 7" id="KW-0560">Oxidoreductase</keyword>
<feature type="domain" description="FAD/NAD(P)-binding" evidence="6">
    <location>
        <begin position="6"/>
        <end position="304"/>
    </location>
</feature>
<dbReference type="PANTHER" id="PTHR42913:SF3">
    <property type="entry name" value="64 KDA MITOCHONDRIAL NADH DEHYDROGENASE (EUROFUNG)"/>
    <property type="match status" value="1"/>
</dbReference>
<evidence type="ECO:0000313" key="8">
    <source>
        <dbReference type="Proteomes" id="UP001596289"/>
    </source>
</evidence>